<dbReference type="Proteomes" id="UP000248926">
    <property type="component" value="Unassembled WGS sequence"/>
</dbReference>
<gene>
    <name evidence="2" type="ORF">CA260_01305</name>
</gene>
<dbReference type="RefSeq" id="WP_111980667.1">
    <property type="nucleotide sequence ID" value="NZ_NFZS01000001.1"/>
</dbReference>
<dbReference type="AlphaFoldDB" id="A0A328P5K0"/>
<comment type="caution">
    <text evidence="2">The sequence shown here is derived from an EMBL/GenBank/DDBJ whole genome shotgun (WGS) entry which is preliminary data.</text>
</comment>
<sequence>MLKVPVRRRQLAHAVDVKLTTSRLSNGAVEVAISTPGRLKTIRPEDAREVVGRSTRPASSKRTKARLTKTP</sequence>
<feature type="region of interest" description="Disordered" evidence="1">
    <location>
        <begin position="47"/>
        <end position="71"/>
    </location>
</feature>
<feature type="compositionally biased region" description="Basic residues" evidence="1">
    <location>
        <begin position="59"/>
        <end position="71"/>
    </location>
</feature>
<organism evidence="2 3">
    <name type="scientific">Dyella jiangningensis</name>
    <dbReference type="NCBI Taxonomy" id="1379159"/>
    <lineage>
        <taxon>Bacteria</taxon>
        <taxon>Pseudomonadati</taxon>
        <taxon>Pseudomonadota</taxon>
        <taxon>Gammaproteobacteria</taxon>
        <taxon>Lysobacterales</taxon>
        <taxon>Rhodanobacteraceae</taxon>
        <taxon>Dyella</taxon>
    </lineage>
</organism>
<proteinExistence type="predicted"/>
<evidence type="ECO:0000313" key="3">
    <source>
        <dbReference type="Proteomes" id="UP000248926"/>
    </source>
</evidence>
<accession>A0A328P5K0</accession>
<evidence type="ECO:0000313" key="2">
    <source>
        <dbReference type="EMBL" id="RAO76591.1"/>
    </source>
</evidence>
<name>A0A328P5K0_9GAMM</name>
<reference evidence="2 3" key="1">
    <citation type="journal article" date="2018" name="Genet. Mol. Biol.">
        <title>The genome sequence of Dyella jiangningensis FCAV SCS01 from a lignocellulose-decomposing microbial consortium metagenome reveals potential for biotechnological applications.</title>
        <authorList>
            <person name="Desiderato J.G."/>
            <person name="Alvarenga D.O."/>
            <person name="Constancio M.T.L."/>
            <person name="Alves L.M.C."/>
            <person name="Varani A.M."/>
        </authorList>
    </citation>
    <scope>NUCLEOTIDE SEQUENCE [LARGE SCALE GENOMIC DNA]</scope>
    <source>
        <strain evidence="2 3">FCAV SCS01</strain>
    </source>
</reference>
<dbReference type="EMBL" id="NFZS01000001">
    <property type="protein sequence ID" value="RAO76591.1"/>
    <property type="molecule type" value="Genomic_DNA"/>
</dbReference>
<keyword evidence="3" id="KW-1185">Reference proteome</keyword>
<protein>
    <submittedName>
        <fullName evidence="2">Uncharacterized protein</fullName>
    </submittedName>
</protein>
<evidence type="ECO:0000256" key="1">
    <source>
        <dbReference type="SAM" id="MobiDB-lite"/>
    </source>
</evidence>